<dbReference type="Proteomes" id="UP000015105">
    <property type="component" value="Chromosome 2D"/>
</dbReference>
<reference evidence="3" key="2">
    <citation type="journal article" date="2017" name="Nat. Plants">
        <title>The Aegilops tauschii genome reveals multiple impacts of transposons.</title>
        <authorList>
            <person name="Zhao G."/>
            <person name="Zou C."/>
            <person name="Li K."/>
            <person name="Wang K."/>
            <person name="Li T."/>
            <person name="Gao L."/>
            <person name="Zhang X."/>
            <person name="Wang H."/>
            <person name="Yang Z."/>
            <person name="Liu X."/>
            <person name="Jiang W."/>
            <person name="Mao L."/>
            <person name="Kong X."/>
            <person name="Jiao Y."/>
            <person name="Jia J."/>
        </authorList>
    </citation>
    <scope>NUCLEOTIDE SEQUENCE [LARGE SCALE GENOMIC DNA]</scope>
    <source>
        <strain evidence="3">cv. AL8/78</strain>
    </source>
</reference>
<evidence type="ECO:0000256" key="1">
    <source>
        <dbReference type="SAM" id="MobiDB-lite"/>
    </source>
</evidence>
<feature type="region of interest" description="Disordered" evidence="1">
    <location>
        <begin position="1"/>
        <end position="38"/>
    </location>
</feature>
<evidence type="ECO:0000313" key="3">
    <source>
        <dbReference type="Proteomes" id="UP000015105"/>
    </source>
</evidence>
<evidence type="ECO:0000313" key="2">
    <source>
        <dbReference type="EnsemblPlants" id="AET2Gv20875200.3"/>
    </source>
</evidence>
<feature type="compositionally biased region" description="Basic residues" evidence="1">
    <location>
        <begin position="86"/>
        <end position="110"/>
    </location>
</feature>
<organism evidence="2 3">
    <name type="scientific">Aegilops tauschii subsp. strangulata</name>
    <name type="common">Goatgrass</name>
    <dbReference type="NCBI Taxonomy" id="200361"/>
    <lineage>
        <taxon>Eukaryota</taxon>
        <taxon>Viridiplantae</taxon>
        <taxon>Streptophyta</taxon>
        <taxon>Embryophyta</taxon>
        <taxon>Tracheophyta</taxon>
        <taxon>Spermatophyta</taxon>
        <taxon>Magnoliopsida</taxon>
        <taxon>Liliopsida</taxon>
        <taxon>Poales</taxon>
        <taxon>Poaceae</taxon>
        <taxon>BOP clade</taxon>
        <taxon>Pooideae</taxon>
        <taxon>Triticodae</taxon>
        <taxon>Triticeae</taxon>
        <taxon>Triticinae</taxon>
        <taxon>Aegilops</taxon>
    </lineage>
</organism>
<protein>
    <submittedName>
        <fullName evidence="2">Uncharacterized protein</fullName>
    </submittedName>
</protein>
<name>A0A453CKT9_AEGTS</name>
<proteinExistence type="predicted"/>
<keyword evidence="3" id="KW-1185">Reference proteome</keyword>
<dbReference type="AlphaFoldDB" id="A0A453CKT9"/>
<feature type="region of interest" description="Disordered" evidence="1">
    <location>
        <begin position="76"/>
        <end position="110"/>
    </location>
</feature>
<sequence length="116" mass="12978">MVVGVQVEGGGEGKDEGEEEDEGAAVLLPDQERSGRAGRRIQVEEVRPEGCQEQPSSQELLPVHPQQLPREEACGAAVGGLPHGDHHLRRPPHPHPLQRRRRRRRPHGQLRLHFLL</sequence>
<reference evidence="2" key="4">
    <citation type="submission" date="2019-03" db="UniProtKB">
        <authorList>
            <consortium name="EnsemblPlants"/>
        </authorList>
    </citation>
    <scope>IDENTIFICATION</scope>
</reference>
<dbReference type="Gramene" id="AET2Gv20875200.3">
    <property type="protein sequence ID" value="AET2Gv20875200.3"/>
    <property type="gene ID" value="AET2Gv20875200"/>
</dbReference>
<reference evidence="2" key="5">
    <citation type="journal article" date="2021" name="G3 (Bethesda)">
        <title>Aegilops tauschii genome assembly Aet v5.0 features greater sequence contiguity and improved annotation.</title>
        <authorList>
            <person name="Wang L."/>
            <person name="Zhu T."/>
            <person name="Rodriguez J.C."/>
            <person name="Deal K.R."/>
            <person name="Dubcovsky J."/>
            <person name="McGuire P.E."/>
            <person name="Lux T."/>
            <person name="Spannagl M."/>
            <person name="Mayer K.F.X."/>
            <person name="Baldrich P."/>
            <person name="Meyers B.C."/>
            <person name="Huo N."/>
            <person name="Gu Y.Q."/>
            <person name="Zhou H."/>
            <person name="Devos K.M."/>
            <person name="Bennetzen J.L."/>
            <person name="Unver T."/>
            <person name="Budak H."/>
            <person name="Gulick P.J."/>
            <person name="Galiba G."/>
            <person name="Kalapos B."/>
            <person name="Nelson D.R."/>
            <person name="Li P."/>
            <person name="You F.M."/>
            <person name="Luo M.C."/>
            <person name="Dvorak J."/>
        </authorList>
    </citation>
    <scope>NUCLEOTIDE SEQUENCE [LARGE SCALE GENOMIC DNA]</scope>
    <source>
        <strain evidence="2">cv. AL8/78</strain>
    </source>
</reference>
<reference evidence="2" key="3">
    <citation type="journal article" date="2017" name="Nature">
        <title>Genome sequence of the progenitor of the wheat D genome Aegilops tauschii.</title>
        <authorList>
            <person name="Luo M.C."/>
            <person name="Gu Y.Q."/>
            <person name="Puiu D."/>
            <person name="Wang H."/>
            <person name="Twardziok S.O."/>
            <person name="Deal K.R."/>
            <person name="Huo N."/>
            <person name="Zhu T."/>
            <person name="Wang L."/>
            <person name="Wang Y."/>
            <person name="McGuire P.E."/>
            <person name="Liu S."/>
            <person name="Long H."/>
            <person name="Ramasamy R.K."/>
            <person name="Rodriguez J.C."/>
            <person name="Van S.L."/>
            <person name="Yuan L."/>
            <person name="Wang Z."/>
            <person name="Xia Z."/>
            <person name="Xiao L."/>
            <person name="Anderson O.D."/>
            <person name="Ouyang S."/>
            <person name="Liang Y."/>
            <person name="Zimin A.V."/>
            <person name="Pertea G."/>
            <person name="Qi P."/>
            <person name="Bennetzen J.L."/>
            <person name="Dai X."/>
            <person name="Dawson M.W."/>
            <person name="Muller H.G."/>
            <person name="Kugler K."/>
            <person name="Rivarola-Duarte L."/>
            <person name="Spannagl M."/>
            <person name="Mayer K.F.X."/>
            <person name="Lu F.H."/>
            <person name="Bevan M.W."/>
            <person name="Leroy P."/>
            <person name="Li P."/>
            <person name="You F.M."/>
            <person name="Sun Q."/>
            <person name="Liu Z."/>
            <person name="Lyons E."/>
            <person name="Wicker T."/>
            <person name="Salzberg S.L."/>
            <person name="Devos K.M."/>
            <person name="Dvorak J."/>
        </authorList>
    </citation>
    <scope>NUCLEOTIDE SEQUENCE [LARGE SCALE GENOMIC DNA]</scope>
    <source>
        <strain evidence="2">cv. AL8/78</strain>
    </source>
</reference>
<dbReference type="EnsemblPlants" id="AET2Gv20875200.3">
    <property type="protein sequence ID" value="AET2Gv20875200.3"/>
    <property type="gene ID" value="AET2Gv20875200"/>
</dbReference>
<accession>A0A453CKT9</accession>
<reference evidence="3" key="1">
    <citation type="journal article" date="2014" name="Science">
        <title>Ancient hybridizations among the ancestral genomes of bread wheat.</title>
        <authorList>
            <consortium name="International Wheat Genome Sequencing Consortium,"/>
            <person name="Marcussen T."/>
            <person name="Sandve S.R."/>
            <person name="Heier L."/>
            <person name="Spannagl M."/>
            <person name="Pfeifer M."/>
            <person name="Jakobsen K.S."/>
            <person name="Wulff B.B."/>
            <person name="Steuernagel B."/>
            <person name="Mayer K.F."/>
            <person name="Olsen O.A."/>
        </authorList>
    </citation>
    <scope>NUCLEOTIDE SEQUENCE [LARGE SCALE GENOMIC DNA]</scope>
    <source>
        <strain evidence="3">cv. AL8/78</strain>
    </source>
</reference>